<dbReference type="Pfam" id="PF01546">
    <property type="entry name" value="Peptidase_M20"/>
    <property type="match status" value="1"/>
</dbReference>
<dbReference type="SUPFAM" id="SSF53187">
    <property type="entry name" value="Zn-dependent exopeptidases"/>
    <property type="match status" value="1"/>
</dbReference>
<dbReference type="PANTHER" id="PTHR43270">
    <property type="entry name" value="BETA-ALA-HIS DIPEPTIDASE"/>
    <property type="match status" value="1"/>
</dbReference>
<dbReference type="Proteomes" id="UP001230908">
    <property type="component" value="Unassembled WGS sequence"/>
</dbReference>
<dbReference type="Gene3D" id="3.30.70.360">
    <property type="match status" value="1"/>
</dbReference>
<comment type="caution">
    <text evidence="5">The sequence shown here is derived from an EMBL/GenBank/DDBJ whole genome shotgun (WGS) entry which is preliminary data.</text>
</comment>
<feature type="domain" description="Peptidase M20 dimerisation" evidence="4">
    <location>
        <begin position="247"/>
        <end position="357"/>
    </location>
</feature>
<evidence type="ECO:0000313" key="5">
    <source>
        <dbReference type="EMBL" id="MDQ7905737.1"/>
    </source>
</evidence>
<evidence type="ECO:0000256" key="1">
    <source>
        <dbReference type="ARBA" id="ARBA00022670"/>
    </source>
</evidence>
<reference evidence="5 6" key="1">
    <citation type="submission" date="2023-08" db="EMBL/GenBank/DDBJ databases">
        <title>Phytohabitans sansha sp. nov., isolated from marine sediment.</title>
        <authorList>
            <person name="Zhao Y."/>
            <person name="Yi K."/>
        </authorList>
    </citation>
    <scope>NUCLEOTIDE SEQUENCE [LARGE SCALE GENOMIC DNA]</scope>
    <source>
        <strain evidence="5 6">ZYX-F-186</strain>
    </source>
</reference>
<dbReference type="Gene3D" id="3.40.630.10">
    <property type="entry name" value="Zn peptidases"/>
    <property type="match status" value="1"/>
</dbReference>
<keyword evidence="2" id="KW-0479">Metal-binding</keyword>
<protein>
    <submittedName>
        <fullName evidence="5">M20/M25/M40 family metallo-hydrolase</fullName>
    </submittedName>
</protein>
<evidence type="ECO:0000256" key="3">
    <source>
        <dbReference type="ARBA" id="ARBA00022801"/>
    </source>
</evidence>
<sequence>MTTSDPTNPDTAAALAAVDAHFDEFVEELRELCRIRSRRQEPAEMVRAAEFIAGSVRRWGGTADVVPWEQSHPYVLGEIGGAGERALLHFAHYDVEVEPAGDDADWVSPPYDPRVRDGRLYARGVADDKGALMSRIHAVAAWRLAGLTPPVTSRFLVEGKQWLHSPGLGSFVRAHADRLASDGTLWENSWVDRRDRPLLKLAEKGVLYLRLTARTLPRDLTSQNTALLPAATARLAAALAQLQEPDGAVTVPGFADDVRPLTARERELLSDVDFDGDFLRRRAGVERFTGDLDDAAAAVAIRTVPTLTVTGFGGGDMRDDITLGVPATASAKVEIRLVPGQDPDRVLAAVRDHLKATGFGDVDVEVMAVSRPNATDHRNPFVALVADAARRVYGTEPVVEPYTQWIGNQGVLAGRPIVGVGVSRDDSGVDGPNEHIRLDDYRAGIRHVVEVMAAMGALA</sequence>
<dbReference type="InterPro" id="IPR011650">
    <property type="entry name" value="Peptidase_M20_dimer"/>
</dbReference>
<evidence type="ECO:0000256" key="2">
    <source>
        <dbReference type="ARBA" id="ARBA00022723"/>
    </source>
</evidence>
<dbReference type="RefSeq" id="WP_308713010.1">
    <property type="nucleotide sequence ID" value="NZ_JAVHUY010000012.1"/>
</dbReference>
<accession>A0ABU0ZIG4</accession>
<dbReference type="EMBL" id="JAVHUY010000012">
    <property type="protein sequence ID" value="MDQ7905737.1"/>
    <property type="molecule type" value="Genomic_DNA"/>
</dbReference>
<dbReference type="Pfam" id="PF07687">
    <property type="entry name" value="M20_dimer"/>
    <property type="match status" value="1"/>
</dbReference>
<name>A0ABU0ZIG4_9ACTN</name>
<keyword evidence="3" id="KW-0378">Hydrolase</keyword>
<evidence type="ECO:0000313" key="6">
    <source>
        <dbReference type="Proteomes" id="UP001230908"/>
    </source>
</evidence>
<evidence type="ECO:0000259" key="4">
    <source>
        <dbReference type="Pfam" id="PF07687"/>
    </source>
</evidence>
<dbReference type="PANTHER" id="PTHR43270:SF8">
    <property type="entry name" value="DI- AND TRIPEPTIDASE DUG2-RELATED"/>
    <property type="match status" value="1"/>
</dbReference>
<dbReference type="InterPro" id="IPR002933">
    <property type="entry name" value="Peptidase_M20"/>
</dbReference>
<dbReference type="InterPro" id="IPR051458">
    <property type="entry name" value="Cyt/Met_Dipeptidase"/>
</dbReference>
<keyword evidence="1" id="KW-0645">Protease</keyword>
<gene>
    <name evidence="5" type="ORF">RB614_14555</name>
</gene>
<keyword evidence="6" id="KW-1185">Reference proteome</keyword>
<proteinExistence type="predicted"/>
<organism evidence="5 6">
    <name type="scientific">Phytohabitans maris</name>
    <dbReference type="NCBI Taxonomy" id="3071409"/>
    <lineage>
        <taxon>Bacteria</taxon>
        <taxon>Bacillati</taxon>
        <taxon>Actinomycetota</taxon>
        <taxon>Actinomycetes</taxon>
        <taxon>Micromonosporales</taxon>
        <taxon>Micromonosporaceae</taxon>
    </lineage>
</organism>